<organism evidence="2 3">
    <name type="scientific">Actinoalloteichus hymeniacidonis</name>
    <dbReference type="NCBI Taxonomy" id="340345"/>
    <lineage>
        <taxon>Bacteria</taxon>
        <taxon>Bacillati</taxon>
        <taxon>Actinomycetota</taxon>
        <taxon>Actinomycetes</taxon>
        <taxon>Pseudonocardiales</taxon>
        <taxon>Pseudonocardiaceae</taxon>
        <taxon>Actinoalloteichus</taxon>
    </lineage>
</organism>
<dbReference type="GO" id="GO:0046076">
    <property type="term" value="P:dTTP catabolic process"/>
    <property type="evidence" value="ECO:0007669"/>
    <property type="project" value="TreeGrafter"/>
</dbReference>
<keyword evidence="2" id="KW-0378">Hydrolase</keyword>
<dbReference type="InterPro" id="IPR048015">
    <property type="entry name" value="NTP-PPase_MazG-like_N"/>
</dbReference>
<dbReference type="GO" id="GO:0046061">
    <property type="term" value="P:dATP catabolic process"/>
    <property type="evidence" value="ECO:0007669"/>
    <property type="project" value="TreeGrafter"/>
</dbReference>
<dbReference type="GO" id="GO:0036220">
    <property type="term" value="F:ITP diphosphatase activity"/>
    <property type="evidence" value="ECO:0007669"/>
    <property type="project" value="UniProtKB-EC"/>
</dbReference>
<name>A0AAC9HLP1_9PSEU</name>
<dbReference type="AlphaFoldDB" id="A0AAC9HLP1"/>
<evidence type="ECO:0000313" key="3">
    <source>
        <dbReference type="Proteomes" id="UP000095210"/>
    </source>
</evidence>
<dbReference type="PANTHER" id="PTHR30522:SF0">
    <property type="entry name" value="NUCLEOSIDE TRIPHOSPHATE PYROPHOSPHOHYDROLASE"/>
    <property type="match status" value="1"/>
</dbReference>
<evidence type="ECO:0000313" key="2">
    <source>
        <dbReference type="EMBL" id="AOS61579.1"/>
    </source>
</evidence>
<dbReference type="Proteomes" id="UP000095210">
    <property type="component" value="Chromosome"/>
</dbReference>
<dbReference type="RefSeq" id="WP_069846584.1">
    <property type="nucleotide sequence ID" value="NZ_CP014859.1"/>
</dbReference>
<feature type="domain" description="NTP pyrophosphohydrolase MazG-like" evidence="1">
    <location>
        <begin position="136"/>
        <end position="211"/>
    </location>
</feature>
<dbReference type="KEGG" id="ahm:TL08_03740"/>
<gene>
    <name evidence="2" type="ORF">TL08_03740</name>
</gene>
<dbReference type="Gene3D" id="1.10.287.1080">
    <property type="entry name" value="MazG-like"/>
    <property type="match status" value="2"/>
</dbReference>
<sequence>MELISQSPEQARQPSPASESSVVVVAPSLGPVLPAAALGLLRSADEVLADPVLSARIRAQLDAAVAPSVTELLDRAAATRVVLITDDAASAHSDALRSAGASLVGVVEPPGARLLDAVAVMDRLRSPGGCPWDAEQTHLSLRQYLVEEAYELLEALEDEDRPALREELGDVLLQVLFHARIAAEHTEEPFDVDVVAAELVAKLRGRHPHVFAGGDDSVVDAASQQGRWEELKQVEKQRESSIDGVALGQPAVALAAKLAQRTARAGLPADLLPAGEKLGEQLFRLAALARRDGADPEDALRAAARGFATRVRAAEISARESGADALRLTESDWRNHWPDTSSR</sequence>
<dbReference type="EMBL" id="CP014859">
    <property type="protein sequence ID" value="AOS61579.1"/>
    <property type="molecule type" value="Genomic_DNA"/>
</dbReference>
<dbReference type="InterPro" id="IPR011551">
    <property type="entry name" value="NTP_PyrPHydrolase_MazG"/>
</dbReference>
<dbReference type="SUPFAM" id="SSF101386">
    <property type="entry name" value="all-alpha NTP pyrophosphatases"/>
    <property type="match status" value="1"/>
</dbReference>
<dbReference type="InterPro" id="IPR004518">
    <property type="entry name" value="MazG-like_dom"/>
</dbReference>
<dbReference type="GO" id="GO:0046047">
    <property type="term" value="P:TTP catabolic process"/>
    <property type="evidence" value="ECO:0007669"/>
    <property type="project" value="TreeGrafter"/>
</dbReference>
<dbReference type="GO" id="GO:0006203">
    <property type="term" value="P:dGTP catabolic process"/>
    <property type="evidence" value="ECO:0007669"/>
    <property type="project" value="TreeGrafter"/>
</dbReference>
<protein>
    <submittedName>
        <fullName evidence="2">MazG nucleotide pyrophosphohydrolase family protein</fullName>
        <ecNumber evidence="2">3.6.1.66</ecNumber>
    </submittedName>
</protein>
<dbReference type="EC" id="3.6.1.66" evidence="2"/>
<dbReference type="GO" id="GO:0046081">
    <property type="term" value="P:dUTP catabolic process"/>
    <property type="evidence" value="ECO:0007669"/>
    <property type="project" value="TreeGrafter"/>
</dbReference>
<dbReference type="GO" id="GO:0046052">
    <property type="term" value="P:UTP catabolic process"/>
    <property type="evidence" value="ECO:0007669"/>
    <property type="project" value="TreeGrafter"/>
</dbReference>
<accession>A0AAC9HLP1</accession>
<dbReference type="FunFam" id="1.10.287.1080:FF:000001">
    <property type="entry name" value="Nucleoside triphosphate pyrophosphohydrolase"/>
    <property type="match status" value="1"/>
</dbReference>
<dbReference type="CDD" id="cd11528">
    <property type="entry name" value="NTP-PPase_MazG_Nterm"/>
    <property type="match status" value="1"/>
</dbReference>
<reference evidence="3" key="1">
    <citation type="submission" date="2016-03" db="EMBL/GenBank/DDBJ databases">
        <title>Complete genome sequence of the type strain Actinoalloteichus hymeniacidonis DSM 45092.</title>
        <authorList>
            <person name="Schaffert L."/>
            <person name="Albersmeier A."/>
            <person name="Winkler A."/>
            <person name="Kalinowski J."/>
            <person name="Zotchev S."/>
            <person name="Ruckert C."/>
        </authorList>
    </citation>
    <scope>NUCLEOTIDE SEQUENCE [LARGE SCALE GENOMIC DNA]</scope>
    <source>
        <strain evidence="3">HPA177(T) (DSM 45092(T))</strain>
    </source>
</reference>
<proteinExistence type="predicted"/>
<evidence type="ECO:0000259" key="1">
    <source>
        <dbReference type="Pfam" id="PF03819"/>
    </source>
</evidence>
<dbReference type="Pfam" id="PF03819">
    <property type="entry name" value="MazG"/>
    <property type="match status" value="1"/>
</dbReference>
<dbReference type="GO" id="GO:0006950">
    <property type="term" value="P:response to stress"/>
    <property type="evidence" value="ECO:0007669"/>
    <property type="project" value="UniProtKB-ARBA"/>
</dbReference>
<keyword evidence="3" id="KW-1185">Reference proteome</keyword>
<dbReference type="PANTHER" id="PTHR30522">
    <property type="entry name" value="NUCLEOSIDE TRIPHOSPHATE PYROPHOSPHOHYDROLASE"/>
    <property type="match status" value="1"/>
</dbReference>